<sequence length="209" mass="24302">MARYTGSVCRFCRRETTKLFLKGDRCHTDKCAIERRNYAPGQHGQGRIKVSDYGTQLREKQKMKRTYGLLEGQFRAYFKRADRMKGVTGENLLILLERRLDSIVYRLGFATSRKEARQLVRHNHFKVNGRKVNIPSFLVRPGDVIELREKSREVARVNEALDGVMRRGVPSWLELDRPAFKGSLKSLPVREELTTPAFQEKLIVELYSK</sequence>
<reference evidence="11 12" key="1">
    <citation type="journal article" date="2015" name="Genome Announc.">
        <title>Genomes of Geoalkalibacter ferrihydriticus Z-0531T and Geoalkalibacter subterraneus Red1T, Two Haloalkaliphilic Metal-Reducing Deltaproteobacteria.</title>
        <authorList>
            <person name="Badalamenti J.P."/>
            <person name="Krajmalnik-Brown R."/>
            <person name="Torres C.I."/>
            <person name="Bond D.R."/>
        </authorList>
    </citation>
    <scope>NUCLEOTIDE SEQUENCE [LARGE SCALE GENOMIC DNA]</scope>
    <source>
        <strain evidence="11 12">Red1</strain>
    </source>
</reference>
<comment type="subunit">
    <text evidence="7">Part of the 30S ribosomal subunit. Contacts protein S5. The interaction surface between S4 and S5 is involved in control of translational fidelity.</text>
</comment>
<dbReference type="PANTHER" id="PTHR11831">
    <property type="entry name" value="30S 40S RIBOSOMAL PROTEIN"/>
    <property type="match status" value="1"/>
</dbReference>
<evidence type="ECO:0000256" key="5">
    <source>
        <dbReference type="ARBA" id="ARBA00023274"/>
    </source>
</evidence>
<evidence type="ECO:0000313" key="11">
    <source>
        <dbReference type="EMBL" id="AJF07214.1"/>
    </source>
</evidence>
<dbReference type="FunFam" id="1.10.1050.10:FF:000001">
    <property type="entry name" value="30S ribosomal protein S4"/>
    <property type="match status" value="1"/>
</dbReference>
<dbReference type="Gene3D" id="1.10.1050.10">
    <property type="entry name" value="Ribosomal Protein S4 Delta 41, Chain A, domain 1"/>
    <property type="match status" value="1"/>
</dbReference>
<protein>
    <recommendedName>
        <fullName evidence="6 7">Small ribosomal subunit protein uS4</fullName>
    </recommendedName>
</protein>
<dbReference type="InterPro" id="IPR001912">
    <property type="entry name" value="Ribosomal_uS4_N"/>
</dbReference>
<proteinExistence type="inferred from homology"/>
<comment type="similarity">
    <text evidence="1 7 8">Belongs to the universal ribosomal protein uS4 family.</text>
</comment>
<dbReference type="InterPro" id="IPR036986">
    <property type="entry name" value="S4_RNA-bd_sf"/>
</dbReference>
<dbReference type="EMBL" id="CP010311">
    <property type="protein sequence ID" value="AJF07214.1"/>
    <property type="molecule type" value="Genomic_DNA"/>
</dbReference>
<dbReference type="GO" id="GO:0006412">
    <property type="term" value="P:translation"/>
    <property type="evidence" value="ECO:0007669"/>
    <property type="project" value="UniProtKB-UniRule"/>
</dbReference>
<dbReference type="InterPro" id="IPR002942">
    <property type="entry name" value="S4_RNA-bd"/>
</dbReference>
<dbReference type="InterPro" id="IPR005709">
    <property type="entry name" value="Ribosomal_uS4_bac-type"/>
</dbReference>
<dbReference type="CDD" id="cd00165">
    <property type="entry name" value="S4"/>
    <property type="match status" value="1"/>
</dbReference>
<evidence type="ECO:0000259" key="10">
    <source>
        <dbReference type="SMART" id="SM01390"/>
    </source>
</evidence>
<keyword evidence="5 7" id="KW-0687">Ribonucleoprotein</keyword>
<dbReference type="PANTHER" id="PTHR11831:SF4">
    <property type="entry name" value="SMALL RIBOSOMAL SUBUNIT PROTEIN US4M"/>
    <property type="match status" value="1"/>
</dbReference>
<dbReference type="Pfam" id="PF00163">
    <property type="entry name" value="Ribosomal_S4"/>
    <property type="match status" value="1"/>
</dbReference>
<keyword evidence="3 7" id="KW-0694">RNA-binding</keyword>
<comment type="function">
    <text evidence="7">One of the primary rRNA binding proteins, it binds directly to 16S rRNA where it nucleates assembly of the body of the 30S subunit.</text>
</comment>
<dbReference type="Pfam" id="PF01479">
    <property type="entry name" value="S4"/>
    <property type="match status" value="1"/>
</dbReference>
<dbReference type="PROSITE" id="PS00632">
    <property type="entry name" value="RIBOSOMAL_S4"/>
    <property type="match status" value="1"/>
</dbReference>
<dbReference type="OrthoDB" id="9803672at2"/>
<feature type="domain" description="Small ribosomal subunit protein uS4 N-terminal" evidence="10">
    <location>
        <begin position="3"/>
        <end position="97"/>
    </location>
</feature>
<name>A0A0B5FRE3_9BACT</name>
<dbReference type="GO" id="GO:0019843">
    <property type="term" value="F:rRNA binding"/>
    <property type="evidence" value="ECO:0007669"/>
    <property type="project" value="UniProtKB-UniRule"/>
</dbReference>
<dbReference type="HAMAP" id="MF_01306_B">
    <property type="entry name" value="Ribosomal_uS4_B"/>
    <property type="match status" value="1"/>
</dbReference>
<dbReference type="NCBIfam" id="TIGR01017">
    <property type="entry name" value="rpsD_bact"/>
    <property type="match status" value="1"/>
</dbReference>
<dbReference type="RefSeq" id="WP_040201061.1">
    <property type="nucleotide sequence ID" value="NZ_CP010311.1"/>
</dbReference>
<evidence type="ECO:0000256" key="2">
    <source>
        <dbReference type="ARBA" id="ARBA00022730"/>
    </source>
</evidence>
<comment type="function">
    <text evidence="7">With S5 and S12 plays an important role in translational accuracy.</text>
</comment>
<dbReference type="SMART" id="SM01390">
    <property type="entry name" value="Ribosomal_S4"/>
    <property type="match status" value="1"/>
</dbReference>
<evidence type="ECO:0000256" key="4">
    <source>
        <dbReference type="ARBA" id="ARBA00022980"/>
    </source>
</evidence>
<dbReference type="KEGG" id="gsb:GSUB_12520"/>
<dbReference type="NCBIfam" id="NF003717">
    <property type="entry name" value="PRK05327.1"/>
    <property type="match status" value="1"/>
</dbReference>
<dbReference type="STRING" id="483547.GSUB_12520"/>
<evidence type="ECO:0000256" key="6">
    <source>
        <dbReference type="ARBA" id="ARBA00035254"/>
    </source>
</evidence>
<dbReference type="AlphaFoldDB" id="A0A0B5FRE3"/>
<evidence type="ECO:0000259" key="9">
    <source>
        <dbReference type="SMART" id="SM00363"/>
    </source>
</evidence>
<dbReference type="HOGENOM" id="CLU_092403_0_2_7"/>
<dbReference type="GO" id="GO:0015935">
    <property type="term" value="C:small ribosomal subunit"/>
    <property type="evidence" value="ECO:0007669"/>
    <property type="project" value="InterPro"/>
</dbReference>
<keyword evidence="2 7" id="KW-0699">rRNA-binding</keyword>
<dbReference type="FunFam" id="3.10.290.10:FF:000001">
    <property type="entry name" value="30S ribosomal protein S4"/>
    <property type="match status" value="1"/>
</dbReference>
<feature type="domain" description="RNA-binding S4" evidence="9">
    <location>
        <begin position="98"/>
        <end position="160"/>
    </location>
</feature>
<organism evidence="11 12">
    <name type="scientific">Geoalkalibacter subterraneus</name>
    <dbReference type="NCBI Taxonomy" id="483547"/>
    <lineage>
        <taxon>Bacteria</taxon>
        <taxon>Pseudomonadati</taxon>
        <taxon>Thermodesulfobacteriota</taxon>
        <taxon>Desulfuromonadia</taxon>
        <taxon>Desulfuromonadales</taxon>
        <taxon>Geoalkalibacteraceae</taxon>
        <taxon>Geoalkalibacter</taxon>
    </lineage>
</organism>
<accession>A0A0B5FRE3</accession>
<evidence type="ECO:0000313" key="12">
    <source>
        <dbReference type="Proteomes" id="UP000035036"/>
    </source>
</evidence>
<dbReference type="InterPro" id="IPR018079">
    <property type="entry name" value="Ribosomal_uS4_CS"/>
</dbReference>
<dbReference type="GO" id="GO:0042274">
    <property type="term" value="P:ribosomal small subunit biogenesis"/>
    <property type="evidence" value="ECO:0007669"/>
    <property type="project" value="TreeGrafter"/>
</dbReference>
<dbReference type="PROSITE" id="PS50889">
    <property type="entry name" value="S4"/>
    <property type="match status" value="1"/>
</dbReference>
<evidence type="ECO:0000256" key="1">
    <source>
        <dbReference type="ARBA" id="ARBA00007465"/>
    </source>
</evidence>
<dbReference type="InterPro" id="IPR022801">
    <property type="entry name" value="Ribosomal_uS4"/>
</dbReference>
<keyword evidence="4 7" id="KW-0689">Ribosomal protein</keyword>
<evidence type="ECO:0000256" key="8">
    <source>
        <dbReference type="RuleBase" id="RU003699"/>
    </source>
</evidence>
<keyword evidence="12" id="KW-1185">Reference proteome</keyword>
<evidence type="ECO:0000256" key="7">
    <source>
        <dbReference type="HAMAP-Rule" id="MF_01306"/>
    </source>
</evidence>
<evidence type="ECO:0000256" key="3">
    <source>
        <dbReference type="ARBA" id="ARBA00022884"/>
    </source>
</evidence>
<gene>
    <name evidence="7" type="primary">rpsD</name>
    <name evidence="11" type="ORF">GSUB_12520</name>
</gene>
<dbReference type="SUPFAM" id="SSF55174">
    <property type="entry name" value="Alpha-L RNA-binding motif"/>
    <property type="match status" value="1"/>
</dbReference>
<dbReference type="Gene3D" id="3.10.290.10">
    <property type="entry name" value="RNA-binding S4 domain"/>
    <property type="match status" value="1"/>
</dbReference>
<dbReference type="Proteomes" id="UP000035036">
    <property type="component" value="Chromosome"/>
</dbReference>
<dbReference type="GO" id="GO:0003735">
    <property type="term" value="F:structural constituent of ribosome"/>
    <property type="evidence" value="ECO:0007669"/>
    <property type="project" value="InterPro"/>
</dbReference>
<dbReference type="SMART" id="SM00363">
    <property type="entry name" value="S4"/>
    <property type="match status" value="1"/>
</dbReference>